<organism evidence="1">
    <name type="scientific">Aphanomyces invadans</name>
    <dbReference type="NCBI Taxonomy" id="157072"/>
    <lineage>
        <taxon>Eukaryota</taxon>
        <taxon>Sar</taxon>
        <taxon>Stramenopiles</taxon>
        <taxon>Oomycota</taxon>
        <taxon>Saprolegniomycetes</taxon>
        <taxon>Saprolegniales</taxon>
        <taxon>Verrucalvaceae</taxon>
        <taxon>Aphanomyces</taxon>
    </lineage>
</organism>
<sequence length="141" mass="15958">MVVTPGRVRMTLTQKFAVCEHYAQNKHLSLSALAMWAHETLKLPKAPAKSTMRLILGSPPTACLVHERPRSKTIQPVTSPELEQKLLQWIRFCESSSLTIVTQHTIRYKAERIRNVMLPQVDSQATAAKRLRLPNSYVGAR</sequence>
<dbReference type="AlphaFoldDB" id="A0A024U9H1"/>
<dbReference type="VEuPathDB" id="FungiDB:H310_05332"/>
<name>A0A024U9H1_9STRA</name>
<dbReference type="GeneID" id="20082382"/>
<dbReference type="RefSeq" id="XP_008868239.1">
    <property type="nucleotide sequence ID" value="XM_008870017.1"/>
</dbReference>
<gene>
    <name evidence="1" type="ORF">H310_05332</name>
</gene>
<accession>A0A024U9H1</accession>
<evidence type="ECO:0008006" key="2">
    <source>
        <dbReference type="Google" id="ProtNLM"/>
    </source>
</evidence>
<dbReference type="EMBL" id="KI913960">
    <property type="protein sequence ID" value="ETW02855.1"/>
    <property type="molecule type" value="Genomic_DNA"/>
</dbReference>
<evidence type="ECO:0000313" key="1">
    <source>
        <dbReference type="EMBL" id="ETW02855.1"/>
    </source>
</evidence>
<protein>
    <recommendedName>
        <fullName evidence="2">HTH CENPB-type domain-containing protein</fullName>
    </recommendedName>
</protein>
<proteinExistence type="predicted"/>
<reference evidence="1" key="1">
    <citation type="submission" date="2013-12" db="EMBL/GenBank/DDBJ databases">
        <title>The Genome Sequence of Aphanomyces invadans NJM9701.</title>
        <authorList>
            <consortium name="The Broad Institute Genomics Platform"/>
            <person name="Russ C."/>
            <person name="Tyler B."/>
            <person name="van West P."/>
            <person name="Dieguez-Uribeondo J."/>
            <person name="Young S.K."/>
            <person name="Zeng Q."/>
            <person name="Gargeya S."/>
            <person name="Fitzgerald M."/>
            <person name="Abouelleil A."/>
            <person name="Alvarado L."/>
            <person name="Chapman S.B."/>
            <person name="Gainer-Dewar J."/>
            <person name="Goldberg J."/>
            <person name="Griggs A."/>
            <person name="Gujja S."/>
            <person name="Hansen M."/>
            <person name="Howarth C."/>
            <person name="Imamovic A."/>
            <person name="Ireland A."/>
            <person name="Larimer J."/>
            <person name="McCowan C."/>
            <person name="Murphy C."/>
            <person name="Pearson M."/>
            <person name="Poon T.W."/>
            <person name="Priest M."/>
            <person name="Roberts A."/>
            <person name="Saif S."/>
            <person name="Shea T."/>
            <person name="Sykes S."/>
            <person name="Wortman J."/>
            <person name="Nusbaum C."/>
            <person name="Birren B."/>
        </authorList>
    </citation>
    <scope>NUCLEOTIDE SEQUENCE [LARGE SCALE GENOMIC DNA]</scope>
    <source>
        <strain evidence="1">NJM9701</strain>
    </source>
</reference>
<dbReference type="OrthoDB" id="76498at2759"/>